<dbReference type="AlphaFoldDB" id="A0A8S2CPL1"/>
<dbReference type="Proteomes" id="UP000677228">
    <property type="component" value="Unassembled WGS sequence"/>
</dbReference>
<protein>
    <submittedName>
        <fullName evidence="1">Uncharacterized protein</fullName>
    </submittedName>
</protein>
<evidence type="ECO:0000313" key="2">
    <source>
        <dbReference type="EMBL" id="CAF3524642.1"/>
    </source>
</evidence>
<accession>A0A8S2CPL1</accession>
<organism evidence="1 3">
    <name type="scientific">Didymodactylos carnosus</name>
    <dbReference type="NCBI Taxonomy" id="1234261"/>
    <lineage>
        <taxon>Eukaryota</taxon>
        <taxon>Metazoa</taxon>
        <taxon>Spiralia</taxon>
        <taxon>Gnathifera</taxon>
        <taxon>Rotifera</taxon>
        <taxon>Eurotatoria</taxon>
        <taxon>Bdelloidea</taxon>
        <taxon>Philodinida</taxon>
        <taxon>Philodinidae</taxon>
        <taxon>Didymodactylos</taxon>
    </lineage>
</organism>
<evidence type="ECO:0000313" key="3">
    <source>
        <dbReference type="Proteomes" id="UP000677228"/>
    </source>
</evidence>
<comment type="caution">
    <text evidence="1">The sequence shown here is derived from an EMBL/GenBank/DDBJ whole genome shotgun (WGS) entry which is preliminary data.</text>
</comment>
<name>A0A8S2CPL1_9BILA</name>
<dbReference type="EMBL" id="CAJOBA010000343">
    <property type="protein sequence ID" value="CAF3524642.1"/>
    <property type="molecule type" value="Genomic_DNA"/>
</dbReference>
<evidence type="ECO:0000313" key="1">
    <source>
        <dbReference type="EMBL" id="CAF0746549.1"/>
    </source>
</evidence>
<dbReference type="Proteomes" id="UP000682733">
    <property type="component" value="Unassembled WGS sequence"/>
</dbReference>
<proteinExistence type="predicted"/>
<reference evidence="1" key="1">
    <citation type="submission" date="2021-02" db="EMBL/GenBank/DDBJ databases">
        <authorList>
            <person name="Nowell W R."/>
        </authorList>
    </citation>
    <scope>NUCLEOTIDE SEQUENCE</scope>
</reference>
<gene>
    <name evidence="1" type="ORF">OVA965_LOCUS1759</name>
    <name evidence="2" type="ORF">TMI583_LOCUS1759</name>
</gene>
<dbReference type="EMBL" id="CAJNOK010000343">
    <property type="protein sequence ID" value="CAF0746549.1"/>
    <property type="molecule type" value="Genomic_DNA"/>
</dbReference>
<sequence>MPVPRSTPQTKLVSLAVNHASQFLHACIMPEMDTVNQACPNVPLKGSTDDNENVELDEEVNEILSKKKAAQ</sequence>